<evidence type="ECO:0000256" key="8">
    <source>
        <dbReference type="ARBA" id="ARBA00033215"/>
    </source>
</evidence>
<dbReference type="FunFam" id="1.50.10.10:FF:000021">
    <property type="entry name" value="N-acylglucosamine 2-epimerase"/>
    <property type="match status" value="1"/>
</dbReference>
<dbReference type="PANTHER" id="PTHR15108">
    <property type="entry name" value="N-ACYLGLUCOSAMINE-2-EPIMERASE"/>
    <property type="match status" value="1"/>
</dbReference>
<dbReference type="SUPFAM" id="SSF48208">
    <property type="entry name" value="Six-hairpin glycosidases"/>
    <property type="match status" value="1"/>
</dbReference>
<dbReference type="GO" id="GO:0005975">
    <property type="term" value="P:carbohydrate metabolic process"/>
    <property type="evidence" value="ECO:0007669"/>
    <property type="project" value="InterPro"/>
</dbReference>
<evidence type="ECO:0000256" key="1">
    <source>
        <dbReference type="ARBA" id="ARBA00004878"/>
    </source>
</evidence>
<dbReference type="InterPro" id="IPR008928">
    <property type="entry name" value="6-hairpin_glycosidase_sf"/>
</dbReference>
<dbReference type="AlphaFoldDB" id="A0A8B8B554"/>
<accession>A0A8B8B554</accession>
<comment type="pathway">
    <text evidence="1">Amino-sugar metabolism; N-acetylneuraminate degradation.</text>
</comment>
<evidence type="ECO:0000256" key="5">
    <source>
        <dbReference type="ARBA" id="ARBA00023235"/>
    </source>
</evidence>
<keyword evidence="5" id="KW-0413">Isomerase</keyword>
<comment type="similarity">
    <text evidence="2">Belongs to the N-acylglucosamine 2-epimerase family.</text>
</comment>
<evidence type="ECO:0000256" key="2">
    <source>
        <dbReference type="ARBA" id="ARBA00008558"/>
    </source>
</evidence>
<dbReference type="GO" id="GO:0019262">
    <property type="term" value="P:N-acetylneuraminate catabolic process"/>
    <property type="evidence" value="ECO:0007669"/>
    <property type="project" value="UniProtKB-UniPathway"/>
</dbReference>
<evidence type="ECO:0000256" key="10">
    <source>
        <dbReference type="ARBA" id="ARBA00046544"/>
    </source>
</evidence>
<dbReference type="EC" id="5.1.3.8" evidence="3"/>
<sequence>MAESRLQEFYDRIRRDLDRSVGFWRQYSRDGECGGFFNCLSKDGKVYDEIKHVWLQARQVWMYARLYNEVERFKDEDLLKEAIRGADFLMQNVKDPTTYKCSLVVTRDGKPIKIQRTLFSECFYLMAMSEVARATGVEKYKKEALVMMDKIVGWIQAHGEGLGRPKLPGDKPVSSLAIPMMTLCIIDQMKTMDSSLCYDDLTQWALQDALKHVQRNGTVILENTTNDGREMAGSSGRLMLPGHSIEAGWFLLRHAMRTGDQQLKQTAISNFIERPFEYGWDQEHGGLYYFLDADGWSPVQLEWDMKLWWAHNEALIAFLMAYKETGDLSHLKKFAQIFDYSYSHFVDEENGEWFGYLRKDGSVSLDFKGGPWKGCFHVPRCLMMCEQMLKELLEKKK</sequence>
<dbReference type="InterPro" id="IPR034116">
    <property type="entry name" value="AGE_dom"/>
</dbReference>
<dbReference type="OrthoDB" id="414129at2759"/>
<dbReference type="GO" id="GO:0050121">
    <property type="term" value="F:N-acylglucosamine 2-epimerase activity"/>
    <property type="evidence" value="ECO:0007669"/>
    <property type="project" value="UniProtKB-EC"/>
</dbReference>
<evidence type="ECO:0000256" key="6">
    <source>
        <dbReference type="ARBA" id="ARBA00031608"/>
    </source>
</evidence>
<organism evidence="11 13">
    <name type="scientific">Crassostrea virginica</name>
    <name type="common">Eastern oyster</name>
    <dbReference type="NCBI Taxonomy" id="6565"/>
    <lineage>
        <taxon>Eukaryota</taxon>
        <taxon>Metazoa</taxon>
        <taxon>Spiralia</taxon>
        <taxon>Lophotrochozoa</taxon>
        <taxon>Mollusca</taxon>
        <taxon>Bivalvia</taxon>
        <taxon>Autobranchia</taxon>
        <taxon>Pteriomorphia</taxon>
        <taxon>Ostreida</taxon>
        <taxon>Ostreoidea</taxon>
        <taxon>Ostreidae</taxon>
        <taxon>Crassostrea</taxon>
    </lineage>
</organism>
<dbReference type="KEGG" id="cvn:111107413"/>
<dbReference type="Proteomes" id="UP000694844">
    <property type="component" value="Chromosome 8"/>
</dbReference>
<dbReference type="RefSeq" id="XP_022298315.1">
    <property type="nucleotide sequence ID" value="XM_022442607.1"/>
</dbReference>
<dbReference type="InterPro" id="IPR012341">
    <property type="entry name" value="6hp_glycosidase-like_sf"/>
</dbReference>
<evidence type="ECO:0000313" key="11">
    <source>
        <dbReference type="Proteomes" id="UP000694844"/>
    </source>
</evidence>
<evidence type="ECO:0000256" key="3">
    <source>
        <dbReference type="ARBA" id="ARBA00013176"/>
    </source>
</evidence>
<evidence type="ECO:0000256" key="4">
    <source>
        <dbReference type="ARBA" id="ARBA00014959"/>
    </source>
</evidence>
<dbReference type="UniPathway" id="UPA00629"/>
<protein>
    <recommendedName>
        <fullName evidence="4">N-acylglucosamine 2-epimerase</fullName>
        <ecNumber evidence="3">5.1.3.8</ecNumber>
    </recommendedName>
    <alternativeName>
        <fullName evidence="8">GlcNAc 2-epimerase</fullName>
    </alternativeName>
    <alternativeName>
        <fullName evidence="6">N-acetyl-D-glucosamine 2-epimerase</fullName>
    </alternativeName>
    <alternativeName>
        <fullName evidence="7">Renin-binding protein</fullName>
    </alternativeName>
</protein>
<dbReference type="GeneID" id="111107413"/>
<evidence type="ECO:0000313" key="12">
    <source>
        <dbReference type="RefSeq" id="XP_022298315.1"/>
    </source>
</evidence>
<comment type="subunit">
    <text evidence="10">Homodimer. Forms a heterodimer with renin and inhibits its activity.</text>
</comment>
<evidence type="ECO:0000313" key="13">
    <source>
        <dbReference type="RefSeq" id="XP_022298316.1"/>
    </source>
</evidence>
<keyword evidence="11" id="KW-1185">Reference proteome</keyword>
<dbReference type="Pfam" id="PF07221">
    <property type="entry name" value="GlcNAc_2-epim"/>
    <property type="match status" value="1"/>
</dbReference>
<evidence type="ECO:0000256" key="9">
    <source>
        <dbReference type="ARBA" id="ARBA00034243"/>
    </source>
</evidence>
<proteinExistence type="inferred from homology"/>
<dbReference type="InterPro" id="IPR010819">
    <property type="entry name" value="AGE/CE"/>
</dbReference>
<comment type="catalytic activity">
    <reaction evidence="9">
        <text>an N-acyl-D-glucosamine = an N-acyl-D-mannosamine</text>
        <dbReference type="Rhea" id="RHEA:19033"/>
        <dbReference type="ChEBI" id="CHEBI:16062"/>
        <dbReference type="ChEBI" id="CHEBI:17274"/>
        <dbReference type="EC" id="5.1.3.8"/>
    </reaction>
    <physiologicalReaction direction="left-to-right" evidence="9">
        <dbReference type="Rhea" id="RHEA:19034"/>
    </physiologicalReaction>
    <physiologicalReaction direction="right-to-left" evidence="9">
        <dbReference type="Rhea" id="RHEA:19035"/>
    </physiologicalReaction>
</comment>
<gene>
    <name evidence="12 13" type="primary">LOC111107413</name>
</gene>
<dbReference type="Gene3D" id="1.50.10.10">
    <property type="match status" value="1"/>
</dbReference>
<dbReference type="RefSeq" id="XP_022298316.1">
    <property type="nucleotide sequence ID" value="XM_022442608.1"/>
</dbReference>
<name>A0A8B8B554_CRAVI</name>
<evidence type="ECO:0000256" key="7">
    <source>
        <dbReference type="ARBA" id="ARBA00031909"/>
    </source>
</evidence>
<dbReference type="CDD" id="cd00249">
    <property type="entry name" value="AGE"/>
    <property type="match status" value="1"/>
</dbReference>
<reference evidence="12 13" key="1">
    <citation type="submission" date="2025-04" db="UniProtKB">
        <authorList>
            <consortium name="RefSeq"/>
        </authorList>
    </citation>
    <scope>IDENTIFICATION</scope>
    <source>
        <tissue evidence="12 13">Whole sample</tissue>
    </source>
</reference>